<evidence type="ECO:0000259" key="1">
    <source>
        <dbReference type="Pfam" id="PF00326"/>
    </source>
</evidence>
<organism evidence="2 3">
    <name type="scientific">Ferviditalea candida</name>
    <dbReference type="NCBI Taxonomy" id="3108399"/>
    <lineage>
        <taxon>Bacteria</taxon>
        <taxon>Bacillati</taxon>
        <taxon>Bacillota</taxon>
        <taxon>Bacilli</taxon>
        <taxon>Bacillales</taxon>
        <taxon>Paenibacillaceae</taxon>
        <taxon>Ferviditalea</taxon>
    </lineage>
</organism>
<comment type="caution">
    <text evidence="2">The sequence shown here is derived from an EMBL/GenBank/DDBJ whole genome shotgun (WGS) entry which is preliminary data.</text>
</comment>
<dbReference type="InterPro" id="IPR001375">
    <property type="entry name" value="Peptidase_S9_cat"/>
</dbReference>
<dbReference type="Proteomes" id="UP001310386">
    <property type="component" value="Unassembled WGS sequence"/>
</dbReference>
<dbReference type="Pfam" id="PF00326">
    <property type="entry name" value="Peptidase_S9"/>
    <property type="match status" value="1"/>
</dbReference>
<dbReference type="SUPFAM" id="SSF53474">
    <property type="entry name" value="alpha/beta-Hydrolases"/>
    <property type="match status" value="1"/>
</dbReference>
<proteinExistence type="predicted"/>
<dbReference type="EMBL" id="JAYJLD010000002">
    <property type="protein sequence ID" value="MEB3100451.1"/>
    <property type="molecule type" value="Genomic_DNA"/>
</dbReference>
<dbReference type="Gene3D" id="3.40.50.1820">
    <property type="entry name" value="alpha/beta hydrolase"/>
    <property type="match status" value="1"/>
</dbReference>
<dbReference type="RefSeq" id="WP_371752666.1">
    <property type="nucleotide sequence ID" value="NZ_JAYJLD010000002.1"/>
</dbReference>
<protein>
    <submittedName>
        <fullName evidence="2">Prolyl oligopeptidase family serine peptidase</fullName>
    </submittedName>
</protein>
<name>A0ABU5ZD72_9BACL</name>
<dbReference type="InterPro" id="IPR029058">
    <property type="entry name" value="AB_hydrolase_fold"/>
</dbReference>
<accession>A0ABU5ZD72</accession>
<evidence type="ECO:0000313" key="2">
    <source>
        <dbReference type="EMBL" id="MEB3100451.1"/>
    </source>
</evidence>
<sequence>MPRKQPEEYRRRSALYYIDEIRTPLMIVHGEKDVQVGVSHAVRLSEALRERGIAHELGIYPGLGHVFPQAEDSRAL</sequence>
<feature type="domain" description="Peptidase S9 prolyl oligopeptidase catalytic" evidence="1">
    <location>
        <begin position="2"/>
        <end position="73"/>
    </location>
</feature>
<keyword evidence="3" id="KW-1185">Reference proteome</keyword>
<gene>
    <name evidence="2" type="ORF">VF724_02105</name>
</gene>
<evidence type="ECO:0000313" key="3">
    <source>
        <dbReference type="Proteomes" id="UP001310386"/>
    </source>
</evidence>
<reference evidence="2" key="1">
    <citation type="submission" date="2023-12" db="EMBL/GenBank/DDBJ databases">
        <title>Fervidustalea candida gen. nov., sp. nov., a novel member of the family Paenibacillaceae isolated from a geothermal area.</title>
        <authorList>
            <person name="Li W.-J."/>
            <person name="Jiao J.-Y."/>
            <person name="Chen Y."/>
        </authorList>
    </citation>
    <scope>NUCLEOTIDE SEQUENCE</scope>
    <source>
        <strain evidence="2">SYSU GA230002</strain>
    </source>
</reference>